<protein>
    <recommendedName>
        <fullName evidence="3">LysR substrate binding domain-containing protein</fullName>
    </recommendedName>
</protein>
<organism evidence="1 2">
    <name type="scientific">Streptomyces guryensis</name>
    <dbReference type="NCBI Taxonomy" id="2886947"/>
    <lineage>
        <taxon>Bacteria</taxon>
        <taxon>Bacillati</taxon>
        <taxon>Actinomycetota</taxon>
        <taxon>Actinomycetes</taxon>
        <taxon>Kitasatosporales</taxon>
        <taxon>Streptomycetaceae</taxon>
        <taxon>Streptomyces</taxon>
    </lineage>
</organism>
<dbReference type="RefSeq" id="WP_232650049.1">
    <property type="nucleotide sequence ID" value="NZ_JAJSBI010000009.1"/>
</dbReference>
<sequence>MGVGAALLPQSEITREHGSYRPLVGAGAPVEIAYEAVWDNDTPLAADLEDFVAALTRHVGEGSGN</sequence>
<dbReference type="Proteomes" id="UP001108029">
    <property type="component" value="Unassembled WGS sequence"/>
</dbReference>
<evidence type="ECO:0000313" key="1">
    <source>
        <dbReference type="EMBL" id="MCD9875915.1"/>
    </source>
</evidence>
<comment type="caution">
    <text evidence="1">The sequence shown here is derived from an EMBL/GenBank/DDBJ whole genome shotgun (WGS) entry which is preliminary data.</text>
</comment>
<dbReference type="EMBL" id="JAJSBI010000009">
    <property type="protein sequence ID" value="MCD9875915.1"/>
    <property type="molecule type" value="Genomic_DNA"/>
</dbReference>
<evidence type="ECO:0008006" key="3">
    <source>
        <dbReference type="Google" id="ProtNLM"/>
    </source>
</evidence>
<reference evidence="1" key="1">
    <citation type="submission" date="2021-12" db="EMBL/GenBank/DDBJ databases">
        <authorList>
            <person name="Lee J.-H."/>
            <person name="Kim S.-B."/>
        </authorList>
    </citation>
    <scope>NUCLEOTIDE SEQUENCE</scope>
    <source>
        <strain evidence="1">NR30</strain>
    </source>
</reference>
<dbReference type="AlphaFoldDB" id="A0A9Q3VRL5"/>
<gene>
    <name evidence="1" type="ORF">LJ657_20070</name>
</gene>
<proteinExistence type="predicted"/>
<name>A0A9Q3VRL5_9ACTN</name>
<accession>A0A9Q3VRL5</accession>
<evidence type="ECO:0000313" key="2">
    <source>
        <dbReference type="Proteomes" id="UP001108029"/>
    </source>
</evidence>
<keyword evidence="2" id="KW-1185">Reference proteome</keyword>